<evidence type="ECO:0000313" key="5">
    <source>
        <dbReference type="Proteomes" id="UP001153387"/>
    </source>
</evidence>
<dbReference type="EMBL" id="JAPDHZ010000003">
    <property type="protein sequence ID" value="MDG0791783.1"/>
    <property type="molecule type" value="Genomic_DNA"/>
</dbReference>
<evidence type="ECO:0000256" key="1">
    <source>
        <dbReference type="PIRSR" id="PIRSR620019-1"/>
    </source>
</evidence>
<evidence type="ECO:0000256" key="2">
    <source>
        <dbReference type="PIRSR" id="PIRSR620019-2"/>
    </source>
</evidence>
<dbReference type="CDD" id="cd03360">
    <property type="entry name" value="LbH_AT_putative"/>
    <property type="match status" value="1"/>
</dbReference>
<feature type="domain" description="PglD N-terminal" evidence="3">
    <location>
        <begin position="3"/>
        <end position="79"/>
    </location>
</feature>
<dbReference type="InterPro" id="IPR041561">
    <property type="entry name" value="PglD_N"/>
</dbReference>
<dbReference type="AlphaFoldDB" id="A0A9X4KGJ8"/>
<feature type="active site" description="Proton acceptor" evidence="1">
    <location>
        <position position="137"/>
    </location>
</feature>
<reference evidence="4 5" key="1">
    <citation type="submission" date="2022-10" db="EMBL/GenBank/DDBJ databases">
        <title>Comparative genomic analysis of Cohnella hashimotonis sp. nov., isolated from the International Space Station.</title>
        <authorList>
            <person name="Simpson A."/>
            <person name="Venkateswaran K."/>
        </authorList>
    </citation>
    <scope>NUCLEOTIDE SEQUENCE [LARGE SCALE GENOMIC DNA]</scope>
    <source>
        <strain evidence="4 5">DSM 18997</strain>
    </source>
</reference>
<protein>
    <submittedName>
        <fullName evidence="4">Acetyltransferase</fullName>
    </submittedName>
</protein>
<gene>
    <name evidence="4" type="ORF">OMP38_13605</name>
</gene>
<dbReference type="InterPro" id="IPR011004">
    <property type="entry name" value="Trimer_LpxA-like_sf"/>
</dbReference>
<evidence type="ECO:0000313" key="4">
    <source>
        <dbReference type="EMBL" id="MDG0791783.1"/>
    </source>
</evidence>
<dbReference type="Pfam" id="PF17836">
    <property type="entry name" value="PglD_N"/>
    <property type="match status" value="1"/>
</dbReference>
<dbReference type="Gene3D" id="3.40.50.20">
    <property type="match status" value="1"/>
</dbReference>
<dbReference type="InterPro" id="IPR050179">
    <property type="entry name" value="Trans_hexapeptide_repeat"/>
</dbReference>
<dbReference type="RefSeq" id="WP_277565632.1">
    <property type="nucleotide sequence ID" value="NZ_JAPDHZ010000003.1"/>
</dbReference>
<dbReference type="Proteomes" id="UP001153387">
    <property type="component" value="Unassembled WGS sequence"/>
</dbReference>
<feature type="binding site" evidence="2">
    <location>
        <position position="167"/>
    </location>
    <ligand>
        <name>acetyl-CoA</name>
        <dbReference type="ChEBI" id="CHEBI:57288"/>
    </ligand>
</feature>
<name>A0A9X4KGJ8_9BACL</name>
<dbReference type="InterPro" id="IPR001451">
    <property type="entry name" value="Hexapep"/>
</dbReference>
<feature type="binding site" evidence="2">
    <location>
        <position position="68"/>
    </location>
    <ligand>
        <name>substrate</name>
    </ligand>
</feature>
<accession>A0A9X4KGJ8</accession>
<dbReference type="InterPro" id="IPR020019">
    <property type="entry name" value="AcTrfase_PglD-like"/>
</dbReference>
<keyword evidence="5" id="KW-1185">Reference proteome</keyword>
<dbReference type="Pfam" id="PF00132">
    <property type="entry name" value="Hexapep"/>
    <property type="match status" value="2"/>
</dbReference>
<proteinExistence type="predicted"/>
<comment type="caution">
    <text evidence="4">The sequence shown here is derived from an EMBL/GenBank/DDBJ whole genome shotgun (WGS) entry which is preliminary data.</text>
</comment>
<dbReference type="PANTHER" id="PTHR43300:SF7">
    <property type="entry name" value="UDP-N-ACETYLBACILLOSAMINE N-ACETYLTRANSFERASE"/>
    <property type="match status" value="1"/>
</dbReference>
<evidence type="ECO:0000259" key="3">
    <source>
        <dbReference type="Pfam" id="PF17836"/>
    </source>
</evidence>
<dbReference type="Gene3D" id="2.160.10.10">
    <property type="entry name" value="Hexapeptide repeat proteins"/>
    <property type="match status" value="1"/>
</dbReference>
<feature type="site" description="Increases basicity of active site His" evidence="1">
    <location>
        <position position="138"/>
    </location>
</feature>
<organism evidence="4 5">
    <name type="scientific">Cohnella ginsengisoli</name>
    <dbReference type="NCBI Taxonomy" id="425004"/>
    <lineage>
        <taxon>Bacteria</taxon>
        <taxon>Bacillati</taxon>
        <taxon>Bacillota</taxon>
        <taxon>Bacilli</taxon>
        <taxon>Bacillales</taxon>
        <taxon>Paenibacillaceae</taxon>
        <taxon>Cohnella</taxon>
    </lineage>
</organism>
<sequence length="217" mass="22528">MENLVIFGAGGHAKSIIDIVERSGIWRIAGLLDGIKAAGTRVYGYEILGDQNYLAQDPSITGVIVGIGDNWLRARAAEAIRSVRSDCRFVSAVHPHASVAKGATIGDGSVIMAGAVVGSDAVVGEHCVLYTLSSLDHDSATENFVSLAPHAATGGNVRIGSFAAISIGARIIHSTSIGEHTVIGAGATVLTDIDGYCIAYGTPARVIRKRTAGERYL</sequence>
<dbReference type="NCBIfam" id="TIGR03570">
    <property type="entry name" value="NeuD_NnaD"/>
    <property type="match status" value="1"/>
</dbReference>
<dbReference type="SUPFAM" id="SSF51161">
    <property type="entry name" value="Trimeric LpxA-like enzymes"/>
    <property type="match status" value="1"/>
</dbReference>
<dbReference type="PANTHER" id="PTHR43300">
    <property type="entry name" value="ACETYLTRANSFERASE"/>
    <property type="match status" value="1"/>
</dbReference>